<comment type="caution">
    <text evidence="2">The sequence shown here is derived from an EMBL/GenBank/DDBJ whole genome shotgun (WGS) entry which is preliminary data.</text>
</comment>
<keyword evidence="3" id="KW-1185">Reference proteome</keyword>
<evidence type="ECO:0000313" key="2">
    <source>
        <dbReference type="EMBL" id="TXG53035.1"/>
    </source>
</evidence>
<dbReference type="Proteomes" id="UP000323000">
    <property type="component" value="Chromosome 10"/>
</dbReference>
<dbReference type="InterPro" id="IPR025836">
    <property type="entry name" value="Zn_knuckle_CX2CX4HX4C"/>
</dbReference>
<dbReference type="Pfam" id="PF14392">
    <property type="entry name" value="zf-CCHC_4"/>
    <property type="match status" value="1"/>
</dbReference>
<dbReference type="InterPro" id="IPR036691">
    <property type="entry name" value="Endo/exonu/phosph_ase_sf"/>
</dbReference>
<reference evidence="3" key="1">
    <citation type="journal article" date="2019" name="Gigascience">
        <title>De novo genome assembly of the endangered Acer yangbiense, a plant species with extremely small populations endemic to Yunnan Province, China.</title>
        <authorList>
            <person name="Yang J."/>
            <person name="Wariss H.M."/>
            <person name="Tao L."/>
            <person name="Zhang R."/>
            <person name="Yun Q."/>
            <person name="Hollingsworth P."/>
            <person name="Dao Z."/>
            <person name="Luo G."/>
            <person name="Guo H."/>
            <person name="Ma Y."/>
            <person name="Sun W."/>
        </authorList>
    </citation>
    <scope>NUCLEOTIDE SEQUENCE [LARGE SCALE GENOMIC DNA]</scope>
    <source>
        <strain evidence="3">cv. Malutang</strain>
    </source>
</reference>
<dbReference type="PANTHER" id="PTHR31286">
    <property type="entry name" value="GLYCINE-RICH CELL WALL STRUCTURAL PROTEIN 1.8-LIKE"/>
    <property type="match status" value="1"/>
</dbReference>
<dbReference type="Gene3D" id="3.60.10.10">
    <property type="entry name" value="Endonuclease/exonuclease/phosphatase"/>
    <property type="match status" value="1"/>
</dbReference>
<evidence type="ECO:0000313" key="3">
    <source>
        <dbReference type="Proteomes" id="UP000323000"/>
    </source>
</evidence>
<accession>A0A5C7H981</accession>
<protein>
    <recommendedName>
        <fullName evidence="1">Zinc knuckle CX2CX4HX4C domain-containing protein</fullName>
    </recommendedName>
</protein>
<dbReference type="OrthoDB" id="1001388at2759"/>
<organism evidence="2 3">
    <name type="scientific">Acer yangbiense</name>
    <dbReference type="NCBI Taxonomy" id="1000413"/>
    <lineage>
        <taxon>Eukaryota</taxon>
        <taxon>Viridiplantae</taxon>
        <taxon>Streptophyta</taxon>
        <taxon>Embryophyta</taxon>
        <taxon>Tracheophyta</taxon>
        <taxon>Spermatophyta</taxon>
        <taxon>Magnoliopsida</taxon>
        <taxon>eudicotyledons</taxon>
        <taxon>Gunneridae</taxon>
        <taxon>Pentapetalae</taxon>
        <taxon>rosids</taxon>
        <taxon>malvids</taxon>
        <taxon>Sapindales</taxon>
        <taxon>Sapindaceae</taxon>
        <taxon>Hippocastanoideae</taxon>
        <taxon>Acereae</taxon>
        <taxon>Acer</taxon>
    </lineage>
</organism>
<evidence type="ECO:0000259" key="1">
    <source>
        <dbReference type="Pfam" id="PF14392"/>
    </source>
</evidence>
<dbReference type="PANTHER" id="PTHR31286:SF167">
    <property type="entry name" value="OS09G0268800 PROTEIN"/>
    <property type="match status" value="1"/>
</dbReference>
<dbReference type="SUPFAM" id="SSF56219">
    <property type="entry name" value="DNase I-like"/>
    <property type="match status" value="1"/>
</dbReference>
<dbReference type="InterPro" id="IPR040256">
    <property type="entry name" value="At4g02000-like"/>
</dbReference>
<gene>
    <name evidence="2" type="ORF">EZV62_022204</name>
</gene>
<dbReference type="AlphaFoldDB" id="A0A5C7H981"/>
<proteinExistence type="predicted"/>
<name>A0A5C7H981_9ROSI</name>
<dbReference type="EMBL" id="VAHF01000010">
    <property type="protein sequence ID" value="TXG53035.1"/>
    <property type="molecule type" value="Genomic_DNA"/>
</dbReference>
<feature type="domain" description="Zinc knuckle CX2CX4HX4C" evidence="1">
    <location>
        <begin position="142"/>
        <end position="189"/>
    </location>
</feature>
<sequence>MSESEIAKLYENLFLVDEDVVVHEMAEEVKVDEAKDVEMCLVGKVLAGKKVNREAFKRLIEQIWNPFSHNSLIVLEKPVGTGNISRLGFNMADFWIQIHDILILCMNRRTAKWLAEQIGEVVEIPSESRECWGKFMRVKVKIDISKPLKWWLRLKLGKVEEVTRVSLKYERLPEFYFACGRIGHGIKGCVDEEARKAALEGSPNKFGSWLKATISTRSKPRGNVQAYESSSDMTRSIEASCETEEDRSVSLRSGSMTSYKEAPVKAVVAPQVSPSVTSQQTLPPKGGLGAPQTSVICIDGPEVRIEGSSSDLGLLVVNLSPAQEGVSSVQPMEAEPFQSLLTPKKKIAKRWKRAAKEVKNVGSSGGLLLLWKDNSDVSVLSFSLGHIDARVCSEDDFCWQFSGFYGDPISSRRKLSWALLRRLREVDNLPWVCDGDFNDILSMTEKEGGSAKSFSDMYNFRQTIDDCNLIDLGFTRPKYTWNNKRDGSNNIQERLDKFLANDLWRNNFRDRNSKVFHAKATARKKKIFISNLMDSEGNPHDTEARKAWSGNIFNSLIFDHRHHLVQDVFHSLASHFNSDVLSLVCMLA</sequence>